<dbReference type="Gene3D" id="3.40.50.1450">
    <property type="entry name" value="HybD-like"/>
    <property type="match status" value="1"/>
</dbReference>
<dbReference type="OrthoDB" id="9808862at2"/>
<evidence type="ECO:0008006" key="3">
    <source>
        <dbReference type="Google" id="ProtNLM"/>
    </source>
</evidence>
<dbReference type="PANTHER" id="PTHR30302">
    <property type="entry name" value="HYDROGENASE 1 MATURATION PROTEASE"/>
    <property type="match status" value="1"/>
</dbReference>
<dbReference type="GO" id="GO:0008047">
    <property type="term" value="F:enzyme activator activity"/>
    <property type="evidence" value="ECO:0007669"/>
    <property type="project" value="InterPro"/>
</dbReference>
<proteinExistence type="predicted"/>
<dbReference type="EMBL" id="CACSIO010000034">
    <property type="protein sequence ID" value="CAA0120030.1"/>
    <property type="molecule type" value="Genomic_DNA"/>
</dbReference>
<name>A0A5S9QPN2_9GAMM</name>
<dbReference type="SUPFAM" id="SSF53163">
    <property type="entry name" value="HybD-like"/>
    <property type="match status" value="1"/>
</dbReference>
<gene>
    <name evidence="1" type="ORF">OPDIPICF_02352</name>
</gene>
<dbReference type="InterPro" id="IPR023430">
    <property type="entry name" value="Pept_HybD-like_dom_sf"/>
</dbReference>
<sequence length="179" mass="20045">MHLPDPLPHLVIIGCGNPTRQDDAAAPILLEALRESLGHRSDHYRLRYIETLQLNPENAYDLLGADKVIFIDCGLIDTPVLFKPIMPETSWQLTTHQQTPEAILAMTSMLSDEPLPECFLLAIQGNAFELGEPLTSDCINHLDLAKTLVTHLVNMPDTASWHKIWHQEHGERCARSIIG</sequence>
<evidence type="ECO:0000313" key="1">
    <source>
        <dbReference type="EMBL" id="CAA0120030.1"/>
    </source>
</evidence>
<keyword evidence="2" id="KW-1185">Reference proteome</keyword>
<dbReference type="GO" id="GO:0016485">
    <property type="term" value="P:protein processing"/>
    <property type="evidence" value="ECO:0007669"/>
    <property type="project" value="TreeGrafter"/>
</dbReference>
<dbReference type="NCBIfam" id="TIGR00072">
    <property type="entry name" value="hydrog_prot"/>
    <property type="match status" value="1"/>
</dbReference>
<evidence type="ECO:0000313" key="2">
    <source>
        <dbReference type="Proteomes" id="UP000441399"/>
    </source>
</evidence>
<accession>A0A5S9QPN2</accession>
<protein>
    <recommendedName>
        <fullName evidence="3">Hydrogenase maturation protease</fullName>
    </recommendedName>
</protein>
<dbReference type="AlphaFoldDB" id="A0A5S9QPN2"/>
<dbReference type="Proteomes" id="UP000441399">
    <property type="component" value="Unassembled WGS sequence"/>
</dbReference>
<organism evidence="1 2">
    <name type="scientific">BD1-7 clade bacterium</name>
    <dbReference type="NCBI Taxonomy" id="2029982"/>
    <lineage>
        <taxon>Bacteria</taxon>
        <taxon>Pseudomonadati</taxon>
        <taxon>Pseudomonadota</taxon>
        <taxon>Gammaproteobacteria</taxon>
        <taxon>Cellvibrionales</taxon>
        <taxon>Spongiibacteraceae</taxon>
        <taxon>BD1-7 clade</taxon>
    </lineage>
</organism>
<dbReference type="PANTHER" id="PTHR30302:SF5">
    <property type="entry name" value="SLR1876 PROTEIN"/>
    <property type="match status" value="1"/>
</dbReference>
<dbReference type="InterPro" id="IPR000671">
    <property type="entry name" value="Peptidase_A31"/>
</dbReference>
<reference evidence="1 2" key="1">
    <citation type="submission" date="2019-11" db="EMBL/GenBank/DDBJ databases">
        <authorList>
            <person name="Holert J."/>
        </authorList>
    </citation>
    <scope>NUCLEOTIDE SEQUENCE [LARGE SCALE GENOMIC DNA]</scope>
    <source>
        <strain evidence="1">SB11_3</strain>
    </source>
</reference>
<dbReference type="GO" id="GO:0004175">
    <property type="term" value="F:endopeptidase activity"/>
    <property type="evidence" value="ECO:0007669"/>
    <property type="project" value="TreeGrafter"/>
</dbReference>